<feature type="transmembrane region" description="Helical" evidence="2">
    <location>
        <begin position="113"/>
        <end position="133"/>
    </location>
</feature>
<evidence type="ECO:0000313" key="3">
    <source>
        <dbReference type="EMBL" id="EWS75985.1"/>
    </source>
</evidence>
<dbReference type="Proteomes" id="UP000009168">
    <property type="component" value="Unassembled WGS sequence"/>
</dbReference>
<organism evidence="3 4">
    <name type="scientific">Tetrahymena thermophila (strain SB210)</name>
    <dbReference type="NCBI Taxonomy" id="312017"/>
    <lineage>
        <taxon>Eukaryota</taxon>
        <taxon>Sar</taxon>
        <taxon>Alveolata</taxon>
        <taxon>Ciliophora</taxon>
        <taxon>Intramacronucleata</taxon>
        <taxon>Oligohymenophorea</taxon>
        <taxon>Hymenostomatida</taxon>
        <taxon>Tetrahymenina</taxon>
        <taxon>Tetrahymenidae</taxon>
        <taxon>Tetrahymena</taxon>
    </lineage>
</organism>
<dbReference type="RefSeq" id="XP_012651503.1">
    <property type="nucleotide sequence ID" value="XM_012796049.1"/>
</dbReference>
<proteinExistence type="predicted"/>
<keyword evidence="2" id="KW-1133">Transmembrane helix</keyword>
<feature type="transmembrane region" description="Helical" evidence="2">
    <location>
        <begin position="153"/>
        <end position="179"/>
    </location>
</feature>
<sequence>MNSVQNESSELEEKLDENEHLTEKKTKLACNFSSECRYYVCLLLVQIIAISVSLTFGILFYITQKDGDKNDYCENESLKKWAHATSILFFISLGQIFILYTSALLQVKFNLDYFGTILVGFIFYISPALFSLIETGQFVCLIGLQINNSSDCGILYKVTLAYCIISYILIGLAGLITFIQYIKK</sequence>
<dbReference type="InParanoid" id="W7X9A9"/>
<keyword evidence="2 3" id="KW-0812">Transmembrane</keyword>
<evidence type="ECO:0000256" key="2">
    <source>
        <dbReference type="SAM" id="Phobius"/>
    </source>
</evidence>
<gene>
    <name evidence="3" type="ORF">TTHERM_000156768</name>
</gene>
<keyword evidence="2" id="KW-0472">Membrane</keyword>
<feature type="transmembrane region" description="Helical" evidence="2">
    <location>
        <begin position="38"/>
        <end position="61"/>
    </location>
</feature>
<dbReference type="GeneID" id="24437594"/>
<dbReference type="KEGG" id="tet:TTHERM_000156768"/>
<keyword evidence="1" id="KW-0175">Coiled coil</keyword>
<evidence type="ECO:0000313" key="4">
    <source>
        <dbReference type="Proteomes" id="UP000009168"/>
    </source>
</evidence>
<name>W7X9A9_TETTS</name>
<accession>W7X9A9</accession>
<evidence type="ECO:0000256" key="1">
    <source>
        <dbReference type="SAM" id="Coils"/>
    </source>
</evidence>
<protein>
    <submittedName>
        <fullName evidence="3">Transmembrane protein, putative</fullName>
    </submittedName>
</protein>
<reference evidence="4" key="1">
    <citation type="journal article" date="2006" name="PLoS Biol.">
        <title>Macronuclear genome sequence of the ciliate Tetrahymena thermophila, a model eukaryote.</title>
        <authorList>
            <person name="Eisen J.A."/>
            <person name="Coyne R.S."/>
            <person name="Wu M."/>
            <person name="Wu D."/>
            <person name="Thiagarajan M."/>
            <person name="Wortman J.R."/>
            <person name="Badger J.H."/>
            <person name="Ren Q."/>
            <person name="Amedeo P."/>
            <person name="Jones K.M."/>
            <person name="Tallon L.J."/>
            <person name="Delcher A.L."/>
            <person name="Salzberg S.L."/>
            <person name="Silva J.C."/>
            <person name="Haas B.J."/>
            <person name="Majoros W.H."/>
            <person name="Farzad M."/>
            <person name="Carlton J.M."/>
            <person name="Smith R.K. Jr."/>
            <person name="Garg J."/>
            <person name="Pearlman R.E."/>
            <person name="Karrer K.M."/>
            <person name="Sun L."/>
            <person name="Manning G."/>
            <person name="Elde N.C."/>
            <person name="Turkewitz A.P."/>
            <person name="Asai D.J."/>
            <person name="Wilkes D.E."/>
            <person name="Wang Y."/>
            <person name="Cai H."/>
            <person name="Collins K."/>
            <person name="Stewart B.A."/>
            <person name="Lee S.R."/>
            <person name="Wilamowska K."/>
            <person name="Weinberg Z."/>
            <person name="Ruzzo W.L."/>
            <person name="Wloga D."/>
            <person name="Gaertig J."/>
            <person name="Frankel J."/>
            <person name="Tsao C.-C."/>
            <person name="Gorovsky M.A."/>
            <person name="Keeling P.J."/>
            <person name="Waller R.F."/>
            <person name="Patron N.J."/>
            <person name="Cherry J.M."/>
            <person name="Stover N.A."/>
            <person name="Krieger C.J."/>
            <person name="del Toro C."/>
            <person name="Ryder H.F."/>
            <person name="Williamson S.C."/>
            <person name="Barbeau R.A."/>
            <person name="Hamilton E.P."/>
            <person name="Orias E."/>
        </authorList>
    </citation>
    <scope>NUCLEOTIDE SEQUENCE [LARGE SCALE GENOMIC DNA]</scope>
    <source>
        <strain evidence="4">SB210</strain>
    </source>
</reference>
<dbReference type="AlphaFoldDB" id="W7X9A9"/>
<feature type="coiled-coil region" evidence="1">
    <location>
        <begin position="1"/>
        <end position="31"/>
    </location>
</feature>
<keyword evidence="4" id="KW-1185">Reference proteome</keyword>
<dbReference type="EMBL" id="GG662820">
    <property type="protein sequence ID" value="EWS75985.1"/>
    <property type="molecule type" value="Genomic_DNA"/>
</dbReference>
<feature type="transmembrane region" description="Helical" evidence="2">
    <location>
        <begin position="81"/>
        <end position="101"/>
    </location>
</feature>